<organism evidence="2 3">
    <name type="scientific">Castilleja foliolosa</name>
    <dbReference type="NCBI Taxonomy" id="1961234"/>
    <lineage>
        <taxon>Eukaryota</taxon>
        <taxon>Viridiplantae</taxon>
        <taxon>Streptophyta</taxon>
        <taxon>Embryophyta</taxon>
        <taxon>Tracheophyta</taxon>
        <taxon>Spermatophyta</taxon>
        <taxon>Magnoliopsida</taxon>
        <taxon>eudicotyledons</taxon>
        <taxon>Gunneridae</taxon>
        <taxon>Pentapetalae</taxon>
        <taxon>asterids</taxon>
        <taxon>lamiids</taxon>
        <taxon>Lamiales</taxon>
        <taxon>Orobanchaceae</taxon>
        <taxon>Pedicularideae</taxon>
        <taxon>Castillejinae</taxon>
        <taxon>Castilleja</taxon>
    </lineage>
</organism>
<evidence type="ECO:0000313" key="2">
    <source>
        <dbReference type="EMBL" id="KAL3616533.1"/>
    </source>
</evidence>
<dbReference type="AlphaFoldDB" id="A0ABD3BH46"/>
<comment type="caution">
    <text evidence="2">The sequence shown here is derived from an EMBL/GenBank/DDBJ whole genome shotgun (WGS) entry which is preliminary data.</text>
</comment>
<feature type="signal peptide" evidence="1">
    <location>
        <begin position="1"/>
        <end position="29"/>
    </location>
</feature>
<dbReference type="EMBL" id="JAVIJP010000092">
    <property type="protein sequence ID" value="KAL3616533.1"/>
    <property type="molecule type" value="Genomic_DNA"/>
</dbReference>
<reference evidence="3" key="1">
    <citation type="journal article" date="2024" name="IScience">
        <title>Strigolactones Initiate the Formation of Haustorium-like Structures in Castilleja.</title>
        <authorList>
            <person name="Buerger M."/>
            <person name="Peterson D."/>
            <person name="Chory J."/>
        </authorList>
    </citation>
    <scope>NUCLEOTIDE SEQUENCE [LARGE SCALE GENOMIC DNA]</scope>
</reference>
<keyword evidence="3" id="KW-1185">Reference proteome</keyword>
<gene>
    <name evidence="2" type="ORF">CASFOL_039923</name>
</gene>
<name>A0ABD3BH46_9LAMI</name>
<sequence>MDMMMMKKRCTGTIAAVLIMAALLAVATTTEPPERVVGDGNPIQVLNEQYECTQLCLNGKVCKLCDKKVLADCCKDTCSELCPGNNHCSSALKTKPNCN</sequence>
<keyword evidence="1" id="KW-0732">Signal</keyword>
<evidence type="ECO:0000313" key="3">
    <source>
        <dbReference type="Proteomes" id="UP001632038"/>
    </source>
</evidence>
<dbReference type="Proteomes" id="UP001632038">
    <property type="component" value="Unassembled WGS sequence"/>
</dbReference>
<accession>A0ABD3BH46</accession>
<protein>
    <submittedName>
        <fullName evidence="2">Uncharacterized protein</fullName>
    </submittedName>
</protein>
<evidence type="ECO:0000256" key="1">
    <source>
        <dbReference type="SAM" id="SignalP"/>
    </source>
</evidence>
<proteinExistence type="predicted"/>
<feature type="chain" id="PRO_5044862393" evidence="1">
    <location>
        <begin position="30"/>
        <end position="99"/>
    </location>
</feature>